<feature type="compositionally biased region" description="Low complexity" evidence="1">
    <location>
        <begin position="854"/>
        <end position="868"/>
    </location>
</feature>
<gene>
    <name evidence="2" type="ORF">Vafri_3121</name>
</gene>
<proteinExistence type="predicted"/>
<comment type="caution">
    <text evidence="2">The sequence shown here is derived from an EMBL/GenBank/DDBJ whole genome shotgun (WGS) entry which is preliminary data.</text>
</comment>
<protein>
    <submittedName>
        <fullName evidence="2">Uncharacterized protein</fullName>
    </submittedName>
</protein>
<dbReference type="AlphaFoldDB" id="A0A8J4ETC9"/>
<evidence type="ECO:0000313" key="2">
    <source>
        <dbReference type="EMBL" id="GIL46023.1"/>
    </source>
</evidence>
<feature type="compositionally biased region" description="Basic residues" evidence="1">
    <location>
        <begin position="798"/>
        <end position="810"/>
    </location>
</feature>
<evidence type="ECO:0000256" key="1">
    <source>
        <dbReference type="SAM" id="MobiDB-lite"/>
    </source>
</evidence>
<sequence>MRRLRPPSLNMRQSSAFIRWSIHHRRVLVHYRMDGAPATAPASSMSAGMAHLDGLSLTQLPCPSGVVDGEPLQSLTRLAATNQSCQVLEAISKTALVLRDAATAESRGTSSPHSAGIGLQALFQNGYDTLVALLQALPQCSSAYGPAAVIPETCVKLFHVHNLLLQAAYASQQDFDVWTELMQAGMELYLLRAPRHIVTFNNDQLEPILDAVAHQDLWRFQRLLWQRLLDHIPAWDSLQDFCSVIQECELTAQAATTAAAAAASAANQAPSKGCRICVVGSSDPQHDLTGGWPTGASVLHAEAVLSNGACTSSWAPPEQNSMPFYASSSSLQPSVPAQLSSSSAIPASLPFSCLSQPCQSLHAEPVALDYVDTRTTDALYDKQTELAEYASLMSQCIRAALEGSSARGLASALQPHAAALHLVEIVTAFDTRQRKLGGLTPLRHAFIPTPEWLSRVVVAGVQAGERLVAAQVVKLLQDLNALAPATPEGHGTASRWLNATGQAAVECAVVHHTSTHAWSSQQAVSVLKALMGKCSGPPGDQLCGLAEGLLLACNEARQDVGLMCAVLQEAVDLASASCGENAPTAGPPLTAAHLSLVKAALNRASYLVESTAPSSGGVSTSYASTSGSGRSMSGPQIWRSREFLFERYPRMLQAARCFGYPLQAFRLEEYADELYKHLATSPGHELVAVGPEGLALALQAVASSPCCKDPQWAAAFERACLTLVSVQFSVGYTHPKRWLGLLEATVNALPFPMPALAAGIKALLVRLCDTRRHAMYFWHLLPLVGTLERRAAVITSSRGHHSMGSHHRNGRATPQQVTVPMWTPVASGKGGPLRNSSGTASPRLGGPQRRVRSRSASAGRSVAGASPGRRSRWGIVSGAGATKDHGIAAESSGGSPRPVLPPPDISKHHVSEEEYSRWCEDIGQRLALSMACLSDQDRVAQLSMLGISATGP</sequence>
<name>A0A8J4ETC9_9CHLO</name>
<accession>A0A8J4ETC9</accession>
<dbReference type="EMBL" id="BNCO01000003">
    <property type="protein sequence ID" value="GIL46023.1"/>
    <property type="molecule type" value="Genomic_DNA"/>
</dbReference>
<keyword evidence="3" id="KW-1185">Reference proteome</keyword>
<evidence type="ECO:0000313" key="3">
    <source>
        <dbReference type="Proteomes" id="UP000747399"/>
    </source>
</evidence>
<feature type="region of interest" description="Disordered" evidence="1">
    <location>
        <begin position="822"/>
        <end position="876"/>
    </location>
</feature>
<feature type="region of interest" description="Disordered" evidence="1">
    <location>
        <begin position="798"/>
        <end position="817"/>
    </location>
</feature>
<dbReference type="Proteomes" id="UP000747399">
    <property type="component" value="Unassembled WGS sequence"/>
</dbReference>
<reference evidence="2" key="1">
    <citation type="journal article" date="2021" name="Proc. Natl. Acad. Sci. U.S.A.">
        <title>Three genomes in the algal genus Volvox reveal the fate of a haploid sex-determining region after a transition to homothallism.</title>
        <authorList>
            <person name="Yamamoto K."/>
            <person name="Hamaji T."/>
            <person name="Kawai-Toyooka H."/>
            <person name="Matsuzaki R."/>
            <person name="Takahashi F."/>
            <person name="Nishimura Y."/>
            <person name="Kawachi M."/>
            <person name="Noguchi H."/>
            <person name="Minakuchi Y."/>
            <person name="Umen J.G."/>
            <person name="Toyoda A."/>
            <person name="Nozaki H."/>
        </authorList>
    </citation>
    <scope>NUCLEOTIDE SEQUENCE</scope>
    <source>
        <strain evidence="2">NIES-3780</strain>
    </source>
</reference>
<organism evidence="2 3">
    <name type="scientific">Volvox africanus</name>
    <dbReference type="NCBI Taxonomy" id="51714"/>
    <lineage>
        <taxon>Eukaryota</taxon>
        <taxon>Viridiplantae</taxon>
        <taxon>Chlorophyta</taxon>
        <taxon>core chlorophytes</taxon>
        <taxon>Chlorophyceae</taxon>
        <taxon>CS clade</taxon>
        <taxon>Chlamydomonadales</taxon>
        <taxon>Volvocaceae</taxon>
        <taxon>Volvox</taxon>
    </lineage>
</organism>